<name>A0A218M4P2_9CAUD</name>
<sequence length="184" mass="21240">MIANFKSPVYNIIAVPIDKMEANNYNPNHVAKREMDLLYQSIKADGYTMPVVAFYDSERDKYIIVDGFHRYTILLTRKDIFERENGMLPVSVIDKPIEDRMASTIRHNRARGKHEVELQASLVSMLKLGWDELKIMKELGMTLEEVQRLIGLKGIASEIKGVPYSIERQIVEAGEDLKPWEEQQ</sequence>
<dbReference type="EMBL" id="KY951963">
    <property type="protein sequence ID" value="ASD51592.1"/>
    <property type="molecule type" value="Genomic_DNA"/>
</dbReference>
<feature type="domain" description="ParB-like N-terminal" evidence="1">
    <location>
        <begin position="13"/>
        <end position="109"/>
    </location>
</feature>
<reference evidence="2 3" key="1">
    <citation type="submission" date="2017-04" db="EMBL/GenBank/DDBJ databases">
        <title>Long-term genomic coevolution of host-parasite interaction in the natural environment.</title>
        <authorList>
            <person name="Laanto E."/>
            <person name="Hoikkala V."/>
            <person name="Ravantti J."/>
            <person name="Sundberg L.-R."/>
        </authorList>
    </citation>
    <scope>NUCLEOTIDE SEQUENCE [LARGE SCALE GENOMIC DNA]</scope>
</reference>
<dbReference type="InterPro" id="IPR003115">
    <property type="entry name" value="ParB_N"/>
</dbReference>
<accession>A0A218M4P2</accession>
<dbReference type="Gene3D" id="3.90.1530.10">
    <property type="entry name" value="Conserved hypothetical protein from pyrococcus furiosus pfu- 392566-001, ParB domain"/>
    <property type="match status" value="1"/>
</dbReference>
<dbReference type="PANTHER" id="PTHR30083:SF1">
    <property type="entry name" value="TRANSCRIPTIONAL REGULATOR"/>
    <property type="match status" value="1"/>
</dbReference>
<dbReference type="GO" id="GO:0071453">
    <property type="term" value="P:cellular response to oxygen levels"/>
    <property type="evidence" value="ECO:0007669"/>
    <property type="project" value="TreeGrafter"/>
</dbReference>
<organism evidence="2 3">
    <name type="scientific">Flavobacterium phage FCV-3</name>
    <dbReference type="NCBI Taxonomy" id="1983586"/>
    <lineage>
        <taxon>Viruses</taxon>
        <taxon>Duplodnaviria</taxon>
        <taxon>Heunggongvirae</taxon>
        <taxon>Uroviricota</taxon>
        <taxon>Caudoviricetes</taxon>
        <taxon>Ficleduovirus</taxon>
        <taxon>Ficleduovirus FCV1</taxon>
    </lineage>
</organism>
<proteinExistence type="predicted"/>
<dbReference type="Pfam" id="PF02195">
    <property type="entry name" value="ParB_N"/>
    <property type="match status" value="1"/>
</dbReference>
<dbReference type="SMART" id="SM00470">
    <property type="entry name" value="ParB"/>
    <property type="match status" value="1"/>
</dbReference>
<dbReference type="PANTHER" id="PTHR30083">
    <property type="entry name" value="TRANSCRIPTIONAL REGULATOR-RELATED"/>
    <property type="match status" value="1"/>
</dbReference>
<evidence type="ECO:0000313" key="2">
    <source>
        <dbReference type="EMBL" id="ASD51592.1"/>
    </source>
</evidence>
<dbReference type="SUPFAM" id="SSF110849">
    <property type="entry name" value="ParB/Sulfiredoxin"/>
    <property type="match status" value="1"/>
</dbReference>
<dbReference type="InterPro" id="IPR036086">
    <property type="entry name" value="ParB/Sulfiredoxin_sf"/>
</dbReference>
<dbReference type="Proteomes" id="UP000222640">
    <property type="component" value="Segment"/>
</dbReference>
<evidence type="ECO:0000259" key="1">
    <source>
        <dbReference type="SMART" id="SM00470"/>
    </source>
</evidence>
<protein>
    <recommendedName>
        <fullName evidence="1">ParB-like N-terminal domain-containing protein</fullName>
    </recommendedName>
</protein>
<dbReference type="CDD" id="cd16397">
    <property type="entry name" value="IbrB_like"/>
    <property type="match status" value="1"/>
</dbReference>
<evidence type="ECO:0000313" key="3">
    <source>
        <dbReference type="Proteomes" id="UP000222640"/>
    </source>
</evidence>